<reference evidence="1" key="1">
    <citation type="submission" date="2013-08" db="EMBL/GenBank/DDBJ databases">
        <authorList>
            <person name="Mendez C."/>
            <person name="Richter M."/>
            <person name="Ferrer M."/>
            <person name="Sanchez J."/>
        </authorList>
    </citation>
    <scope>NUCLEOTIDE SEQUENCE</scope>
</reference>
<accession>T0Y5P5</accession>
<comment type="caution">
    <text evidence="1">The sequence shown here is derived from an EMBL/GenBank/DDBJ whole genome shotgun (WGS) entry which is preliminary data.</text>
</comment>
<organism evidence="1">
    <name type="scientific">mine drainage metagenome</name>
    <dbReference type="NCBI Taxonomy" id="410659"/>
    <lineage>
        <taxon>unclassified sequences</taxon>
        <taxon>metagenomes</taxon>
        <taxon>ecological metagenomes</taxon>
    </lineage>
</organism>
<feature type="non-terminal residue" evidence="1">
    <location>
        <position position="1"/>
    </location>
</feature>
<proteinExistence type="predicted"/>
<protein>
    <submittedName>
        <fullName evidence="1">Amylopullulanase related protein</fullName>
    </submittedName>
</protein>
<dbReference type="AlphaFoldDB" id="T0Y5P5"/>
<reference evidence="1" key="2">
    <citation type="journal article" date="2014" name="ISME J.">
        <title>Microbial stratification in low pH oxic and suboxic macroscopic growths along an acid mine drainage.</title>
        <authorList>
            <person name="Mendez-Garcia C."/>
            <person name="Mesa V."/>
            <person name="Sprenger R.R."/>
            <person name="Richter M."/>
            <person name="Diez M.S."/>
            <person name="Solano J."/>
            <person name="Bargiela R."/>
            <person name="Golyshina O.V."/>
            <person name="Manteca A."/>
            <person name="Ramos J.L."/>
            <person name="Gallego J.R."/>
            <person name="Llorente I."/>
            <person name="Martins Dos Santos V.A."/>
            <person name="Jensen O.N."/>
            <person name="Pelaez A.I."/>
            <person name="Sanchez J."/>
            <person name="Ferrer M."/>
        </authorList>
    </citation>
    <scope>NUCLEOTIDE SEQUENCE</scope>
</reference>
<gene>
    <name evidence="1" type="ORF">B1B_18869</name>
</gene>
<name>T0Y5P5_9ZZZZ</name>
<dbReference type="EMBL" id="AUZY01012662">
    <property type="protein sequence ID" value="EQD28433.1"/>
    <property type="molecule type" value="Genomic_DNA"/>
</dbReference>
<evidence type="ECO:0000313" key="1">
    <source>
        <dbReference type="EMBL" id="EQD28433.1"/>
    </source>
</evidence>
<sequence>QNYTTFEQNMTANTPEGNLTRAWNAIYDAEGSDWYFTMAPWTIGGSNTLPFDYLFKSDLAYALNQLSIPVPSYLVASPVQPLVPVKTVNTSTPETPTLNGYPQYTAQEQGGLAFALNDQKYMDQLCNL</sequence>